<dbReference type="OrthoDB" id="2633250at2"/>
<feature type="active site" description="Proton donor/acceptor" evidence="2">
    <location>
        <position position="192"/>
    </location>
</feature>
<dbReference type="InterPro" id="IPR005511">
    <property type="entry name" value="SMP-30"/>
</dbReference>
<feature type="binding site" evidence="3">
    <location>
        <position position="115"/>
    </location>
    <ligand>
        <name>substrate</name>
    </ligand>
</feature>
<dbReference type="RefSeq" id="WP_159545309.1">
    <property type="nucleotide sequence ID" value="NZ_CP047156.1"/>
</dbReference>
<dbReference type="GO" id="GO:0005509">
    <property type="term" value="F:calcium ion binding"/>
    <property type="evidence" value="ECO:0007669"/>
    <property type="project" value="TreeGrafter"/>
</dbReference>
<evidence type="ECO:0000256" key="2">
    <source>
        <dbReference type="PIRSR" id="PIRSR605511-1"/>
    </source>
</evidence>
<feature type="binding site" evidence="3">
    <location>
        <position position="15"/>
    </location>
    <ligand>
        <name>a divalent metal cation</name>
        <dbReference type="ChEBI" id="CHEBI:60240"/>
    </ligand>
</feature>
<dbReference type="InParanoid" id="A0A7L4YNM5"/>
<evidence type="ECO:0000256" key="1">
    <source>
        <dbReference type="ARBA" id="ARBA00008853"/>
    </source>
</evidence>
<dbReference type="Gene3D" id="2.120.10.30">
    <property type="entry name" value="TolB, C-terminal domain"/>
    <property type="match status" value="1"/>
</dbReference>
<evidence type="ECO:0000313" key="6">
    <source>
        <dbReference type="Proteomes" id="UP000463857"/>
    </source>
</evidence>
<comment type="similarity">
    <text evidence="1">Belongs to the SMP-30/CGR1 family.</text>
</comment>
<gene>
    <name evidence="5" type="ORF">EK0264_10245</name>
</gene>
<evidence type="ECO:0000313" key="5">
    <source>
        <dbReference type="EMBL" id="QHC00632.1"/>
    </source>
</evidence>
<keyword evidence="3" id="KW-0862">Zinc</keyword>
<feature type="domain" description="SMP-30/Gluconolactonase/LRE-like region" evidence="4">
    <location>
        <begin position="14"/>
        <end position="250"/>
    </location>
</feature>
<feature type="binding site" evidence="3">
    <location>
        <position position="192"/>
    </location>
    <ligand>
        <name>a divalent metal cation</name>
        <dbReference type="ChEBI" id="CHEBI:60240"/>
    </ligand>
</feature>
<feature type="binding site" evidence="3">
    <location>
        <position position="97"/>
    </location>
    <ligand>
        <name>substrate</name>
    </ligand>
</feature>
<proteinExistence type="inferred from homology"/>
<dbReference type="InterPro" id="IPR011042">
    <property type="entry name" value="6-blade_b-propeller_TolB-like"/>
</dbReference>
<dbReference type="InterPro" id="IPR013658">
    <property type="entry name" value="SGL"/>
</dbReference>
<sequence length="282" mass="29821">MRAERLTDVITEHGEGALWDERDGVLRCVDMLAGDVVTVDGDEVTARQNFGRIAAAWRPRRTGGMVVATERGFSLTDSQGAVTALPAVFDDPGARMNEGGCSPDGHFYCGSMAYDTRPGGGSVYRLDPDHQVSTVADDVTISNGLAWVPDGSFFYYVDTPTQAVSAVRLDAAGRFGEQRTVVSVPEDAGSPDGMTLDADGNLWVAMWGGSAVHCYSPSGELLDTVEVDARQVTSCAFGGSDYRTLFITTSREGLTDDDDPVAGSIFACTPGTVGFAAFPYAG</sequence>
<dbReference type="GO" id="GO:0019853">
    <property type="term" value="P:L-ascorbic acid biosynthetic process"/>
    <property type="evidence" value="ECO:0007669"/>
    <property type="project" value="TreeGrafter"/>
</dbReference>
<name>A0A7L4YNM5_9ACTN</name>
<dbReference type="AlphaFoldDB" id="A0A7L4YNM5"/>
<dbReference type="SUPFAM" id="SSF63829">
    <property type="entry name" value="Calcium-dependent phosphotriesterase"/>
    <property type="match status" value="1"/>
</dbReference>
<feature type="binding site" evidence="3">
    <location>
        <position position="95"/>
    </location>
    <ligand>
        <name>substrate</name>
    </ligand>
</feature>
<dbReference type="GO" id="GO:0004341">
    <property type="term" value="F:gluconolactonase activity"/>
    <property type="evidence" value="ECO:0007669"/>
    <property type="project" value="TreeGrafter"/>
</dbReference>
<dbReference type="Proteomes" id="UP000463857">
    <property type="component" value="Chromosome"/>
</dbReference>
<accession>A0A7L4YNM5</accession>
<dbReference type="EMBL" id="CP047156">
    <property type="protein sequence ID" value="QHC00632.1"/>
    <property type="molecule type" value="Genomic_DNA"/>
</dbReference>
<feature type="binding site" evidence="3">
    <location>
        <position position="143"/>
    </location>
    <ligand>
        <name>a divalent metal cation</name>
        <dbReference type="ChEBI" id="CHEBI:60240"/>
    </ligand>
</feature>
<keyword evidence="3" id="KW-0479">Metal-binding</keyword>
<organism evidence="5 6">
    <name type="scientific">Epidermidibacterium keratini</name>
    <dbReference type="NCBI Taxonomy" id="1891644"/>
    <lineage>
        <taxon>Bacteria</taxon>
        <taxon>Bacillati</taxon>
        <taxon>Actinomycetota</taxon>
        <taxon>Actinomycetes</taxon>
        <taxon>Sporichthyales</taxon>
        <taxon>Sporichthyaceae</taxon>
        <taxon>Epidermidibacterium</taxon>
    </lineage>
</organism>
<protein>
    <submittedName>
        <fullName evidence="5">SMP-30/gluconolactonase/LRE family protein</fullName>
    </submittedName>
</protein>
<comment type="cofactor">
    <cofactor evidence="3">
        <name>Zn(2+)</name>
        <dbReference type="ChEBI" id="CHEBI:29105"/>
    </cofactor>
    <text evidence="3">Binds 1 divalent metal cation per subunit.</text>
</comment>
<dbReference type="Pfam" id="PF08450">
    <property type="entry name" value="SGL"/>
    <property type="match status" value="1"/>
</dbReference>
<reference evidence="5 6" key="1">
    <citation type="journal article" date="2018" name="Int. J. Syst. Evol. Microbiol.">
        <title>Epidermidibacterium keratini gen. nov., sp. nov., a member of the family Sporichthyaceae, isolated from keratin epidermis.</title>
        <authorList>
            <person name="Lee D.G."/>
            <person name="Trujillo M.E."/>
            <person name="Kang S."/>
            <person name="Nam J.J."/>
            <person name="Kim Y.J."/>
        </authorList>
    </citation>
    <scope>NUCLEOTIDE SEQUENCE [LARGE SCALE GENOMIC DNA]</scope>
    <source>
        <strain evidence="5 6">EPI-7</strain>
    </source>
</reference>
<evidence type="ECO:0000256" key="3">
    <source>
        <dbReference type="PIRSR" id="PIRSR605511-2"/>
    </source>
</evidence>
<dbReference type="PRINTS" id="PR01790">
    <property type="entry name" value="SMP30FAMILY"/>
</dbReference>
<keyword evidence="6" id="KW-1185">Reference proteome</keyword>
<dbReference type="PANTHER" id="PTHR10907:SF47">
    <property type="entry name" value="REGUCALCIN"/>
    <property type="match status" value="1"/>
</dbReference>
<dbReference type="KEGG" id="eke:EK0264_10245"/>
<dbReference type="PANTHER" id="PTHR10907">
    <property type="entry name" value="REGUCALCIN"/>
    <property type="match status" value="1"/>
</dbReference>
<evidence type="ECO:0000259" key="4">
    <source>
        <dbReference type="Pfam" id="PF08450"/>
    </source>
</evidence>